<sequence length="126" mass="13470">MELTPGDPDLVPVAESGDDSAASSAVLDAADLFDPRAQSVLWHLLALPPDTVDRVLELVAQDGYERRPLSADDRARECSAGSELVAVARVQTVDALHVSQERSRMAGVTARHGGAVALWRVLQSRT</sequence>
<name>A0ABP8JBY0_9ACTN</name>
<protein>
    <submittedName>
        <fullName evidence="1">Uncharacterized protein</fullName>
    </submittedName>
</protein>
<gene>
    <name evidence="1" type="ORF">GCM10023147_13990</name>
</gene>
<dbReference type="Proteomes" id="UP001500635">
    <property type="component" value="Unassembled WGS sequence"/>
</dbReference>
<dbReference type="EMBL" id="BAABFR010000015">
    <property type="protein sequence ID" value="GAA4388420.1"/>
    <property type="molecule type" value="Genomic_DNA"/>
</dbReference>
<reference evidence="2" key="1">
    <citation type="journal article" date="2019" name="Int. J. Syst. Evol. Microbiol.">
        <title>The Global Catalogue of Microorganisms (GCM) 10K type strain sequencing project: providing services to taxonomists for standard genome sequencing and annotation.</title>
        <authorList>
            <consortium name="The Broad Institute Genomics Platform"/>
            <consortium name="The Broad Institute Genome Sequencing Center for Infectious Disease"/>
            <person name="Wu L."/>
            <person name="Ma J."/>
        </authorList>
    </citation>
    <scope>NUCLEOTIDE SEQUENCE [LARGE SCALE GENOMIC DNA]</scope>
    <source>
        <strain evidence="2">JCM 17688</strain>
    </source>
</reference>
<keyword evidence="2" id="KW-1185">Reference proteome</keyword>
<proteinExistence type="predicted"/>
<dbReference type="RefSeq" id="WP_344992875.1">
    <property type="nucleotide sequence ID" value="NZ_BAABFR010000015.1"/>
</dbReference>
<evidence type="ECO:0000313" key="2">
    <source>
        <dbReference type="Proteomes" id="UP001500635"/>
    </source>
</evidence>
<evidence type="ECO:0000313" key="1">
    <source>
        <dbReference type="EMBL" id="GAA4388420.1"/>
    </source>
</evidence>
<accession>A0ABP8JBY0</accession>
<organism evidence="1 2">
    <name type="scientific">Tsukamurella soli</name>
    <dbReference type="NCBI Taxonomy" id="644556"/>
    <lineage>
        <taxon>Bacteria</taxon>
        <taxon>Bacillati</taxon>
        <taxon>Actinomycetota</taxon>
        <taxon>Actinomycetes</taxon>
        <taxon>Mycobacteriales</taxon>
        <taxon>Tsukamurellaceae</taxon>
        <taxon>Tsukamurella</taxon>
    </lineage>
</organism>
<comment type="caution">
    <text evidence="1">The sequence shown here is derived from an EMBL/GenBank/DDBJ whole genome shotgun (WGS) entry which is preliminary data.</text>
</comment>